<dbReference type="EMBL" id="UAWC01000002">
    <property type="protein sequence ID" value="SQB33859.1"/>
    <property type="molecule type" value="Genomic_DNA"/>
</dbReference>
<protein>
    <submittedName>
        <fullName evidence="1">Cell wall-binding protein</fullName>
        <ecNumber evidence="1">3.5.1.28</ecNumber>
    </submittedName>
</protein>
<accession>A0A2X2Y7E9</accession>
<keyword evidence="1" id="KW-0378">Hydrolase</keyword>
<dbReference type="InterPro" id="IPR051922">
    <property type="entry name" value="Bact_Sporulation_Assoc"/>
</dbReference>
<name>A0A2X2Y7E9_CLOCO</name>
<dbReference type="PANTHER" id="PTHR30032:SF8">
    <property type="entry name" value="GERMINATION-SPECIFIC N-ACETYLMURAMOYL-L-ALANINE AMIDASE"/>
    <property type="match status" value="1"/>
</dbReference>
<dbReference type="GO" id="GO:0008745">
    <property type="term" value="F:N-acetylmuramoyl-L-alanine amidase activity"/>
    <property type="evidence" value="ECO:0007669"/>
    <property type="project" value="UniProtKB-EC"/>
</dbReference>
<dbReference type="RefSeq" id="WP_111921263.1">
    <property type="nucleotide sequence ID" value="NZ_UAWC01000002.1"/>
</dbReference>
<dbReference type="EC" id="3.5.1.28" evidence="1"/>
<reference evidence="1 2" key="1">
    <citation type="submission" date="2018-06" db="EMBL/GenBank/DDBJ databases">
        <authorList>
            <consortium name="Pathogen Informatics"/>
            <person name="Doyle S."/>
        </authorList>
    </citation>
    <scope>NUCLEOTIDE SEQUENCE [LARGE SCALE GENOMIC DNA]</scope>
    <source>
        <strain evidence="1 2">NCTC13028</strain>
    </source>
</reference>
<dbReference type="Pfam" id="PF04122">
    <property type="entry name" value="CW_binding_2"/>
    <property type="match status" value="3"/>
</dbReference>
<evidence type="ECO:0000313" key="2">
    <source>
        <dbReference type="Proteomes" id="UP000250223"/>
    </source>
</evidence>
<proteinExistence type="predicted"/>
<organism evidence="1 2">
    <name type="scientific">Clostridium cochlearium</name>
    <dbReference type="NCBI Taxonomy" id="1494"/>
    <lineage>
        <taxon>Bacteria</taxon>
        <taxon>Bacillati</taxon>
        <taxon>Bacillota</taxon>
        <taxon>Clostridia</taxon>
        <taxon>Eubacteriales</taxon>
        <taxon>Clostridiaceae</taxon>
        <taxon>Clostridium</taxon>
    </lineage>
</organism>
<dbReference type="Proteomes" id="UP000250223">
    <property type="component" value="Unassembled WGS sequence"/>
</dbReference>
<dbReference type="Gene3D" id="3.40.50.12090">
    <property type="match status" value="3"/>
</dbReference>
<gene>
    <name evidence="1" type="primary">lytC_3</name>
    <name evidence="1" type="ORF">NCTC13028_00734</name>
</gene>
<dbReference type="AlphaFoldDB" id="A0A2X2Y7E9"/>
<evidence type="ECO:0000313" key="1">
    <source>
        <dbReference type="EMBL" id="SQB33859.1"/>
    </source>
</evidence>
<dbReference type="InterPro" id="IPR007253">
    <property type="entry name" value="Cell_wall-bd_2"/>
</dbReference>
<sequence length="724" mass="80416">MKKFNKALSSAALATIIATTNLSMVQAKVDNRLGGKNRYETAKFIAEKYSNGTIDKVILASGNGPFDALVSSLLSKKLNAPILLVGGSNSQYKDAFSYIDKHLSKSGTVYFLGGEASINKDVETRVKKSGFKFKRLSGKDRFETNNSVLNEINAPKGTPVFLVNGYGFADSLSVSSISAIKDYPVIMTTKDTIPSNLKAQLAKLQPSKVYIIGSENLISQKVQEELYKINKNLKIDDVVRIYGNDRFETNILINKAFNIKSNNAFVASGMDFADALSGSALAGKYNAPIILTNNKNFQNEKDYLASTNYRNFFILGLNGSVNKSIEGILNSVKEPSKATGEFMDKLAKAEEIKNCATQSDVTIKFTSKNLPSDIQTGFNAFTKEIGDTITVKTNGKLEALSENEVKQEFTANLKLGGSMKDKNLSFPMWAYTNVSNKVKPEMKITYGIPKDLLKDVEDKSLDQLKNKDYITLDPFNMSMPGEEGNPGFSMDTNKLVSFLKDNEKLLEKISLRFASEFNPNLDVVKNEGKVTLKDGRKATCYSIALNNENLATLLRYSGNSILNLFEDKEVATFIKSYMNIYMESMNFEGLNKDEMIEMKKEIQNSIDNLLSNSPRNSLTMHKAIDGFKSLNLLGNDGIKMKFYLDDKNIPISSEGVIDINVNFKNFIPTANGEIGMKINFNNSMSNINDNSIKVSLPETNKDNSLDYFEFLNSLMTIEETEEIK</sequence>
<dbReference type="PANTHER" id="PTHR30032">
    <property type="entry name" value="N-ACETYLMURAMOYL-L-ALANINE AMIDASE-RELATED"/>
    <property type="match status" value="1"/>
</dbReference>